<dbReference type="AlphaFoldDB" id="A0AAD8BAB3"/>
<dbReference type="Proteomes" id="UP001233172">
    <property type="component" value="Unassembled WGS sequence"/>
</dbReference>
<feature type="region of interest" description="Disordered" evidence="1">
    <location>
        <begin position="50"/>
        <end position="77"/>
    </location>
</feature>
<name>A0AAD8BAB3_BIOPF</name>
<dbReference type="EMBL" id="JASAOG010000108">
    <property type="protein sequence ID" value="KAK0050995.1"/>
    <property type="molecule type" value="Genomic_DNA"/>
</dbReference>
<comment type="caution">
    <text evidence="2">The sequence shown here is derived from an EMBL/GenBank/DDBJ whole genome shotgun (WGS) entry which is preliminary data.</text>
</comment>
<evidence type="ECO:0000313" key="3">
    <source>
        <dbReference type="Proteomes" id="UP001233172"/>
    </source>
</evidence>
<organism evidence="2 3">
    <name type="scientific">Biomphalaria pfeifferi</name>
    <name type="common">Bloodfluke planorb</name>
    <name type="synonym">Freshwater snail</name>
    <dbReference type="NCBI Taxonomy" id="112525"/>
    <lineage>
        <taxon>Eukaryota</taxon>
        <taxon>Metazoa</taxon>
        <taxon>Spiralia</taxon>
        <taxon>Lophotrochozoa</taxon>
        <taxon>Mollusca</taxon>
        <taxon>Gastropoda</taxon>
        <taxon>Heterobranchia</taxon>
        <taxon>Euthyneura</taxon>
        <taxon>Panpulmonata</taxon>
        <taxon>Hygrophila</taxon>
        <taxon>Lymnaeoidea</taxon>
        <taxon>Planorbidae</taxon>
        <taxon>Biomphalaria</taxon>
    </lineage>
</organism>
<reference evidence="2" key="2">
    <citation type="submission" date="2023-04" db="EMBL/GenBank/DDBJ databases">
        <authorList>
            <person name="Bu L."/>
            <person name="Lu L."/>
            <person name="Laidemitt M.R."/>
            <person name="Zhang S.M."/>
            <person name="Mutuku M."/>
            <person name="Mkoji G."/>
            <person name="Steinauer M."/>
            <person name="Loker E.S."/>
        </authorList>
    </citation>
    <scope>NUCLEOTIDE SEQUENCE</scope>
    <source>
        <strain evidence="2">KasaAsao</strain>
        <tissue evidence="2">Whole Snail</tissue>
    </source>
</reference>
<accession>A0AAD8BAB3</accession>
<feature type="compositionally biased region" description="Acidic residues" evidence="1">
    <location>
        <begin position="52"/>
        <end position="64"/>
    </location>
</feature>
<proteinExistence type="predicted"/>
<sequence>MGENTENTRTHNTHIHKLQQVENYGEIFIHLQVSTARFNATIKIKITTLPLEDAESDDNDEDGTDGASDNAGRHEML</sequence>
<reference evidence="2" key="1">
    <citation type="journal article" date="2023" name="PLoS Negl. Trop. Dis.">
        <title>A genome sequence for Biomphalaria pfeifferi, the major vector snail for the human-infecting parasite Schistosoma mansoni.</title>
        <authorList>
            <person name="Bu L."/>
            <person name="Lu L."/>
            <person name="Laidemitt M.R."/>
            <person name="Zhang S.M."/>
            <person name="Mutuku M."/>
            <person name="Mkoji G."/>
            <person name="Steinauer M."/>
            <person name="Loker E.S."/>
        </authorList>
    </citation>
    <scope>NUCLEOTIDE SEQUENCE</scope>
    <source>
        <strain evidence="2">KasaAsao</strain>
    </source>
</reference>
<keyword evidence="3" id="KW-1185">Reference proteome</keyword>
<gene>
    <name evidence="2" type="ORF">Bpfe_019515</name>
</gene>
<evidence type="ECO:0000256" key="1">
    <source>
        <dbReference type="SAM" id="MobiDB-lite"/>
    </source>
</evidence>
<evidence type="ECO:0000313" key="2">
    <source>
        <dbReference type="EMBL" id="KAK0050995.1"/>
    </source>
</evidence>
<protein>
    <submittedName>
        <fullName evidence="2">Uncharacterized protein</fullName>
    </submittedName>
</protein>